<evidence type="ECO:0000256" key="1">
    <source>
        <dbReference type="SAM" id="MobiDB-lite"/>
    </source>
</evidence>
<evidence type="ECO:0000313" key="3">
    <source>
        <dbReference type="EMBL" id="CAF1032858.1"/>
    </source>
</evidence>
<evidence type="ECO:0000259" key="2">
    <source>
        <dbReference type="PROSITE" id="PS50181"/>
    </source>
</evidence>
<dbReference type="EMBL" id="CAJOBA010007396">
    <property type="protein sequence ID" value="CAF3801100.1"/>
    <property type="molecule type" value="Genomic_DNA"/>
</dbReference>
<evidence type="ECO:0000313" key="4">
    <source>
        <dbReference type="EMBL" id="CAF3801100.1"/>
    </source>
</evidence>
<comment type="caution">
    <text evidence="4">The sequence shown here is derived from an EMBL/GenBank/DDBJ whole genome shotgun (WGS) entry which is preliminary data.</text>
</comment>
<accession>A0A8S2J9N0</accession>
<dbReference type="AlphaFoldDB" id="A0A8S2J9N0"/>
<dbReference type="Proteomes" id="UP000682733">
    <property type="component" value="Unassembled WGS sequence"/>
</dbReference>
<feature type="compositionally biased region" description="Polar residues" evidence="1">
    <location>
        <begin position="178"/>
        <end position="187"/>
    </location>
</feature>
<sequence length="201" mass="23214">MADNSAMLCQMPTETILLIFDRLPAIDVLYSFFGVNKRYHQIIQRYVQNIDLRNADEHVCEYCCITLLPTIRLHIKRLVLDNFKTFEKILSNRSKSITRLFPCLKHFEIVESFNTDQLLIDYLQSFRLLLSLKITMIGVINSNQMCDEIFLCEGILEKGPHITMISDKKCWSEARPLRSSSTNTKNSGALPIDYDKPSSIS</sequence>
<name>A0A8S2J9N0_9BILA</name>
<feature type="domain" description="F-box" evidence="2">
    <location>
        <begin position="5"/>
        <end position="55"/>
    </location>
</feature>
<reference evidence="4" key="1">
    <citation type="submission" date="2021-02" db="EMBL/GenBank/DDBJ databases">
        <authorList>
            <person name="Nowell W R."/>
        </authorList>
    </citation>
    <scope>NUCLEOTIDE SEQUENCE</scope>
</reference>
<dbReference type="Proteomes" id="UP000677228">
    <property type="component" value="Unassembled WGS sequence"/>
</dbReference>
<protein>
    <recommendedName>
        <fullName evidence="2">F-box domain-containing protein</fullName>
    </recommendedName>
</protein>
<proteinExistence type="predicted"/>
<evidence type="ECO:0000313" key="5">
    <source>
        <dbReference type="Proteomes" id="UP000682733"/>
    </source>
</evidence>
<dbReference type="InterPro" id="IPR001810">
    <property type="entry name" value="F-box_dom"/>
</dbReference>
<dbReference type="EMBL" id="CAJNOK010007385">
    <property type="protein sequence ID" value="CAF1032858.1"/>
    <property type="molecule type" value="Genomic_DNA"/>
</dbReference>
<gene>
    <name evidence="3" type="ORF">OVA965_LOCUS16081</name>
    <name evidence="4" type="ORF">TMI583_LOCUS16090</name>
</gene>
<organism evidence="4 5">
    <name type="scientific">Didymodactylos carnosus</name>
    <dbReference type="NCBI Taxonomy" id="1234261"/>
    <lineage>
        <taxon>Eukaryota</taxon>
        <taxon>Metazoa</taxon>
        <taxon>Spiralia</taxon>
        <taxon>Gnathifera</taxon>
        <taxon>Rotifera</taxon>
        <taxon>Eurotatoria</taxon>
        <taxon>Bdelloidea</taxon>
        <taxon>Philodinida</taxon>
        <taxon>Philodinidae</taxon>
        <taxon>Didymodactylos</taxon>
    </lineage>
</organism>
<feature type="region of interest" description="Disordered" evidence="1">
    <location>
        <begin position="178"/>
        <end position="201"/>
    </location>
</feature>
<dbReference type="PROSITE" id="PS50181">
    <property type="entry name" value="FBOX"/>
    <property type="match status" value="1"/>
</dbReference>